<protein>
    <recommendedName>
        <fullName evidence="5">Outer membrane porin, OprD family</fullName>
    </recommendedName>
</protein>
<dbReference type="InterPro" id="IPR005318">
    <property type="entry name" value="OM_porin_bac"/>
</dbReference>
<dbReference type="Gene3D" id="2.40.160.10">
    <property type="entry name" value="Porin"/>
    <property type="match status" value="1"/>
</dbReference>
<dbReference type="AlphaFoldDB" id="A0A6S6T7E3"/>
<accession>A0A6S6T7E3</accession>
<dbReference type="EMBL" id="CACVAZ010000066">
    <property type="protein sequence ID" value="CAA6811290.1"/>
    <property type="molecule type" value="Genomic_DNA"/>
</dbReference>
<evidence type="ECO:0008006" key="5">
    <source>
        <dbReference type="Google" id="ProtNLM"/>
    </source>
</evidence>
<dbReference type="GO" id="GO:0015288">
    <property type="term" value="F:porin activity"/>
    <property type="evidence" value="ECO:0007669"/>
    <property type="project" value="TreeGrafter"/>
</dbReference>
<reference evidence="4" key="1">
    <citation type="submission" date="2020-01" db="EMBL/GenBank/DDBJ databases">
        <authorList>
            <person name="Meier V. D."/>
            <person name="Meier V D."/>
        </authorList>
    </citation>
    <scope>NUCLEOTIDE SEQUENCE</scope>
    <source>
        <strain evidence="4">HLG_WM_MAG_02</strain>
    </source>
</reference>
<dbReference type="Pfam" id="PF03573">
    <property type="entry name" value="OprD"/>
    <property type="match status" value="1"/>
</dbReference>
<sequence>MKLLITFTLLFTGVNFSYAKIEIPTKAKKKEKQKEKKIVAKQKIQCNMNVTYTKRPSQVDDFTKILSEGMLYGRLRSNTFIFDGGPDDTSHYSVGLGGNLIYKSARYKGFSFTTGLYTSQNPNHIEEEDLGDYRYGKDTFSRHAVATKDRDGMIALTENYLSYKKNRAELKVGRFLLESYMLKSHDTKMIPVAFEGANLRIRTLPNTKIQLAYINKMKLRDHESFHRVLAYNDDTSNPYAKWTGNDDGAMHQGLTYSKLNDKGIDDNIIVLETTNTSIENSTLKVGYTAVPELVSSLVLEGSYKFELDNGLKIKPALLYMQQFDNGAGAIGGANLKTNTTGYDDPNSLDNSIIASRLDFIYGLGSIRIGYSDVKDGGDIIAPWHAQPTSGYTRAMSRMNWFANTKTTMFRADYDLSKAGLIDGVRIMSRYAMQDFDDNKPGTTADLNIFTVDIVKRFKENPNLLIKMRTGFVSEDHKVANVDGTFKKDPSYNAVRFEMNYLF</sequence>
<evidence type="ECO:0000256" key="3">
    <source>
        <dbReference type="ARBA" id="ARBA00022729"/>
    </source>
</evidence>
<name>A0A6S6T7E3_9BACT</name>
<evidence type="ECO:0000256" key="2">
    <source>
        <dbReference type="ARBA" id="ARBA00022448"/>
    </source>
</evidence>
<dbReference type="GO" id="GO:0016020">
    <property type="term" value="C:membrane"/>
    <property type="evidence" value="ECO:0007669"/>
    <property type="project" value="InterPro"/>
</dbReference>
<evidence type="ECO:0000256" key="1">
    <source>
        <dbReference type="ARBA" id="ARBA00009075"/>
    </source>
</evidence>
<keyword evidence="3" id="KW-0732">Signal</keyword>
<proteinExistence type="inferred from homology"/>
<dbReference type="PANTHER" id="PTHR34596">
    <property type="entry name" value="CHITOPORIN"/>
    <property type="match status" value="1"/>
</dbReference>
<organism evidence="4">
    <name type="scientific">uncultured Sulfurovum sp</name>
    <dbReference type="NCBI Taxonomy" id="269237"/>
    <lineage>
        <taxon>Bacteria</taxon>
        <taxon>Pseudomonadati</taxon>
        <taxon>Campylobacterota</taxon>
        <taxon>Epsilonproteobacteria</taxon>
        <taxon>Campylobacterales</taxon>
        <taxon>Sulfurovaceae</taxon>
        <taxon>Sulfurovum</taxon>
        <taxon>environmental samples</taxon>
    </lineage>
</organism>
<dbReference type="InterPro" id="IPR023614">
    <property type="entry name" value="Porin_dom_sf"/>
</dbReference>
<comment type="similarity">
    <text evidence="1">Belongs to the outer membrane porin (Opr) (TC 1.B.25) family.</text>
</comment>
<keyword evidence="2" id="KW-0813">Transport</keyword>
<gene>
    <name evidence="4" type="ORF">HELGO_WM15112</name>
</gene>
<evidence type="ECO:0000313" key="4">
    <source>
        <dbReference type="EMBL" id="CAA6811290.1"/>
    </source>
</evidence>
<dbReference type="PANTHER" id="PTHR34596:SF2">
    <property type="entry name" value="CHITOPORIN"/>
    <property type="match status" value="1"/>
</dbReference>